<name>A0A5M6ZGT5_9PROT</name>
<reference evidence="6 7" key="1">
    <citation type="submission" date="2019-09" db="EMBL/GenBank/DDBJ databases">
        <authorList>
            <person name="Kevbrin V."/>
            <person name="Grouzdev D.S."/>
        </authorList>
    </citation>
    <scope>NUCLEOTIDE SEQUENCE [LARGE SCALE GENOMIC DNA]</scope>
    <source>
        <strain evidence="6 7">G-192</strain>
    </source>
</reference>
<feature type="transmembrane region" description="Helical" evidence="5">
    <location>
        <begin position="226"/>
        <end position="244"/>
    </location>
</feature>
<feature type="transmembrane region" description="Helical" evidence="5">
    <location>
        <begin position="94"/>
        <end position="113"/>
    </location>
</feature>
<evidence type="ECO:0000256" key="4">
    <source>
        <dbReference type="ARBA" id="ARBA00023136"/>
    </source>
</evidence>
<gene>
    <name evidence="6" type="ORF">F1654_11070</name>
</gene>
<comment type="caution">
    <text evidence="6">The sequence shown here is derived from an EMBL/GenBank/DDBJ whole genome shotgun (WGS) entry which is preliminary data.</text>
</comment>
<comment type="subcellular location">
    <subcellularLocation>
        <location evidence="5">Cell membrane</location>
        <topology evidence="5">Multi-pass membrane protein</topology>
    </subcellularLocation>
    <subcellularLocation>
        <location evidence="1">Membrane</location>
        <topology evidence="1">Multi-pass membrane protein</topology>
    </subcellularLocation>
</comment>
<evidence type="ECO:0000313" key="7">
    <source>
        <dbReference type="Proteomes" id="UP000325122"/>
    </source>
</evidence>
<dbReference type="GO" id="GO:0005886">
    <property type="term" value="C:plasma membrane"/>
    <property type="evidence" value="ECO:0007669"/>
    <property type="project" value="UniProtKB-SubCell"/>
</dbReference>
<dbReference type="RefSeq" id="WP_150023608.1">
    <property type="nucleotide sequence ID" value="NZ_VWOJ01000003.1"/>
</dbReference>
<feature type="transmembrane region" description="Helical" evidence="5">
    <location>
        <begin position="125"/>
        <end position="144"/>
    </location>
</feature>
<sequence>MTALIILIAVFLTSALSAMLGMAGGLVLMGVLALWLPVPAAMVTHGLAQSVANGWRAVLLRRFILWRALGAYLAGSALAALLLFSVQIVLDRTWLLIVLGLVPFLVWLPPRLLPLHPERPAQGALAGFCVTGLNVVAGVSGPLLDVFFQNTRADRRAIVATKAASQVAAHGVKIAYYAAPALAASPDGLVWVLIIALPLSMAGTTLGARVLAAMSEADFRRWTRRAVTLIGLVYLGMGLAELMGSA</sequence>
<keyword evidence="7" id="KW-1185">Reference proteome</keyword>
<keyword evidence="4 5" id="KW-0472">Membrane</keyword>
<comment type="similarity">
    <text evidence="5">Belongs to the 4-toluene sulfonate uptake permease (TSUP) (TC 2.A.102) family.</text>
</comment>
<protein>
    <recommendedName>
        <fullName evidence="5">Probable membrane transporter protein</fullName>
    </recommendedName>
</protein>
<evidence type="ECO:0000313" key="6">
    <source>
        <dbReference type="EMBL" id="KAA5802358.1"/>
    </source>
</evidence>
<evidence type="ECO:0000256" key="2">
    <source>
        <dbReference type="ARBA" id="ARBA00022692"/>
    </source>
</evidence>
<feature type="transmembrane region" description="Helical" evidence="5">
    <location>
        <begin position="69"/>
        <end position="88"/>
    </location>
</feature>
<keyword evidence="3 5" id="KW-1133">Transmembrane helix</keyword>
<accession>A0A5M6ZGT5</accession>
<keyword evidence="5" id="KW-1003">Cell membrane</keyword>
<proteinExistence type="inferred from homology"/>
<organism evidence="6 7">
    <name type="scientific">Alkalicaulis satelles</name>
    <dbReference type="NCBI Taxonomy" id="2609175"/>
    <lineage>
        <taxon>Bacteria</taxon>
        <taxon>Pseudomonadati</taxon>
        <taxon>Pseudomonadota</taxon>
        <taxon>Alphaproteobacteria</taxon>
        <taxon>Maricaulales</taxon>
        <taxon>Maricaulaceae</taxon>
        <taxon>Alkalicaulis</taxon>
    </lineage>
</organism>
<dbReference type="AlphaFoldDB" id="A0A5M6ZGT5"/>
<dbReference type="EMBL" id="VWOJ01000003">
    <property type="protein sequence ID" value="KAA5802358.1"/>
    <property type="molecule type" value="Genomic_DNA"/>
</dbReference>
<evidence type="ECO:0000256" key="3">
    <source>
        <dbReference type="ARBA" id="ARBA00022989"/>
    </source>
</evidence>
<evidence type="ECO:0000256" key="1">
    <source>
        <dbReference type="ARBA" id="ARBA00004141"/>
    </source>
</evidence>
<dbReference type="InterPro" id="IPR002781">
    <property type="entry name" value="TM_pro_TauE-like"/>
</dbReference>
<dbReference type="Pfam" id="PF01925">
    <property type="entry name" value="TauE"/>
    <property type="match status" value="1"/>
</dbReference>
<dbReference type="Proteomes" id="UP000325122">
    <property type="component" value="Unassembled WGS sequence"/>
</dbReference>
<evidence type="ECO:0000256" key="5">
    <source>
        <dbReference type="RuleBase" id="RU363041"/>
    </source>
</evidence>
<feature type="transmembrane region" description="Helical" evidence="5">
    <location>
        <begin position="189"/>
        <end position="214"/>
    </location>
</feature>
<keyword evidence="2 5" id="KW-0812">Transmembrane</keyword>